<accession>A0A2C5X792</accession>
<evidence type="ECO:0000313" key="5">
    <source>
        <dbReference type="Proteomes" id="UP000222788"/>
    </source>
</evidence>
<comment type="caution">
    <text evidence="4">The sequence shown here is derived from an EMBL/GenBank/DDBJ whole genome shotgun (WGS) entry which is preliminary data.</text>
</comment>
<name>A0A2C5X792_9PEZI</name>
<evidence type="ECO:0000259" key="3">
    <source>
        <dbReference type="Pfam" id="PF02230"/>
    </source>
</evidence>
<gene>
    <name evidence="4" type="primary">LYPLA1</name>
    <name evidence="4" type="ORF">CFIMG_002605RAa3</name>
</gene>
<dbReference type="PANTHER" id="PTHR10655:SF63">
    <property type="entry name" value="PHOSPHOLIPASE_CARBOXYLESTERASE_THIOESTERASE DOMAIN-CONTAINING PROTEIN"/>
    <property type="match status" value="1"/>
</dbReference>
<dbReference type="GO" id="GO:0008474">
    <property type="term" value="F:palmitoyl-(protein) hydrolase activity"/>
    <property type="evidence" value="ECO:0007669"/>
    <property type="project" value="TreeGrafter"/>
</dbReference>
<evidence type="ECO:0000313" key="4">
    <source>
        <dbReference type="EMBL" id="PHH53867.1"/>
    </source>
</evidence>
<evidence type="ECO:0000256" key="1">
    <source>
        <dbReference type="ARBA" id="ARBA00006499"/>
    </source>
</evidence>
<feature type="domain" description="Phospholipase/carboxylesterase/thioesterase" evidence="3">
    <location>
        <begin position="17"/>
        <end position="176"/>
    </location>
</feature>
<dbReference type="AlphaFoldDB" id="A0A2C5X792"/>
<feature type="region of interest" description="Disordered" evidence="2">
    <location>
        <begin position="180"/>
        <end position="208"/>
    </location>
</feature>
<dbReference type="EMBL" id="APWK03000035">
    <property type="protein sequence ID" value="PHH53867.1"/>
    <property type="molecule type" value="Genomic_DNA"/>
</dbReference>
<keyword evidence="5" id="KW-1185">Reference proteome</keyword>
<dbReference type="SUPFAM" id="SSF53474">
    <property type="entry name" value="alpha/beta-Hydrolases"/>
    <property type="match status" value="1"/>
</dbReference>
<comment type="similarity">
    <text evidence="1">Belongs to the AB hydrolase superfamily. AB hydrolase 2 family.</text>
</comment>
<dbReference type="Pfam" id="PF02230">
    <property type="entry name" value="Abhydrolase_2"/>
    <property type="match status" value="1"/>
</dbReference>
<organism evidence="4 5">
    <name type="scientific">Ceratocystis fimbriata CBS 114723</name>
    <dbReference type="NCBI Taxonomy" id="1035309"/>
    <lineage>
        <taxon>Eukaryota</taxon>
        <taxon>Fungi</taxon>
        <taxon>Dikarya</taxon>
        <taxon>Ascomycota</taxon>
        <taxon>Pezizomycotina</taxon>
        <taxon>Sordariomycetes</taxon>
        <taxon>Hypocreomycetidae</taxon>
        <taxon>Microascales</taxon>
        <taxon>Ceratocystidaceae</taxon>
        <taxon>Ceratocystis</taxon>
    </lineage>
</organism>
<dbReference type="GO" id="GO:0005737">
    <property type="term" value="C:cytoplasm"/>
    <property type="evidence" value="ECO:0007669"/>
    <property type="project" value="TreeGrafter"/>
</dbReference>
<dbReference type="Proteomes" id="UP000222788">
    <property type="component" value="Unassembled WGS sequence"/>
</dbReference>
<dbReference type="STRING" id="1035309.A0A2C5X792"/>
<evidence type="ECO:0000256" key="2">
    <source>
        <dbReference type="SAM" id="MobiDB-lite"/>
    </source>
</evidence>
<proteinExistence type="inferred from homology"/>
<reference evidence="4 5" key="2">
    <citation type="journal article" date="2013" name="IMA Fungus">
        <title>IMA Genome-F 1: Ceratocystis fimbriata: Draft nuclear genome sequence for the plant pathogen, Ceratocystis fimbriata.</title>
        <authorList>
            <person name="Wilken P.M."/>
            <person name="Steenkamp E.T."/>
            <person name="Wingfield M.J."/>
            <person name="de Beer Z.W."/>
            <person name="Wingfield B.D."/>
        </authorList>
    </citation>
    <scope>NUCLEOTIDE SEQUENCE [LARGE SCALE GENOMIC DNA]</scope>
    <source>
        <strain evidence="4 5">CBS 114723</strain>
    </source>
</reference>
<reference evidence="4 5" key="1">
    <citation type="journal article" date="2013" name="Fungal Biol.">
        <title>Analysis of microsatellite markers in the genome of the plant pathogen Ceratocystis fimbriata.</title>
        <authorList>
            <person name="Simpson M.C."/>
            <person name="Wilken P.M."/>
            <person name="Coetzee M.P."/>
            <person name="Wingfield M.J."/>
            <person name="Wingfield B.D."/>
        </authorList>
    </citation>
    <scope>NUCLEOTIDE SEQUENCE [LARGE SCALE GENOMIC DNA]</scope>
    <source>
        <strain evidence="4 5">CBS 114723</strain>
    </source>
</reference>
<dbReference type="Gene3D" id="3.40.50.1820">
    <property type="entry name" value="alpha/beta hydrolase"/>
    <property type="match status" value="1"/>
</dbReference>
<dbReference type="PANTHER" id="PTHR10655">
    <property type="entry name" value="LYSOPHOSPHOLIPASE-RELATED"/>
    <property type="match status" value="1"/>
</dbReference>
<feature type="compositionally biased region" description="Polar residues" evidence="2">
    <location>
        <begin position="187"/>
        <end position="203"/>
    </location>
</feature>
<protein>
    <submittedName>
        <fullName evidence="4">Acyl-protein thioesterase 1</fullName>
    </submittedName>
</protein>
<dbReference type="OrthoDB" id="2418081at2759"/>
<dbReference type="InterPro" id="IPR050565">
    <property type="entry name" value="LYPA1-2/EST-like"/>
</dbReference>
<sequence length="304" mass="33795">MSALVKKKAERTNLKPPFIVEAPGHHTHSFILLHGLGSNGEKFGKELLETGIDSNGQSLASRFPGAKFIFPTSRRRRSTAFRRAMLTQWFDVASLDDPSDRNHKQIPGLRESFQEIKELIELECSSGNIPQRNIILGGLSQGCAMDLICLLALDFPIGGFIGMSGWLPFQQEIEKLARGTERGENGISDNQSTVETIPTGTHADTQEELRSPEVHVPGYVRGLLSLDSQESPGGQVLSLSTPIFLGHGEIDEKIKISLGEDASQTMSLVGYSVDWRRYKDQGHWYKIPDEIDDIAEFIHQVWVE</sequence>
<dbReference type="GO" id="GO:0052689">
    <property type="term" value="F:carboxylic ester hydrolase activity"/>
    <property type="evidence" value="ECO:0007669"/>
    <property type="project" value="TreeGrafter"/>
</dbReference>
<dbReference type="InterPro" id="IPR029058">
    <property type="entry name" value="AB_hydrolase_fold"/>
</dbReference>
<dbReference type="InterPro" id="IPR003140">
    <property type="entry name" value="PLipase/COase/thioEstase"/>
</dbReference>